<reference evidence="2 3" key="1">
    <citation type="journal article" date="2009" name="J. Bacteriol.">
        <title>Genome sequences of three Agrobacterium biovars help elucidate the evolution of multichromosome genomes in bacteria.</title>
        <authorList>
            <person name="Slater S.C."/>
            <person name="Goldman B.S."/>
            <person name="Goodner B."/>
            <person name="Setubal J.C."/>
            <person name="Farrand S.K."/>
            <person name="Nester E.W."/>
            <person name="Burr T.J."/>
            <person name="Banta L."/>
            <person name="Dickerman A.W."/>
            <person name="Paulsen I."/>
            <person name="Otten L."/>
            <person name="Suen G."/>
            <person name="Welch R."/>
            <person name="Almeida N.F."/>
            <person name="Arnold F."/>
            <person name="Burton O.T."/>
            <person name="Du Z."/>
            <person name="Ewing A."/>
            <person name="Godsy E."/>
            <person name="Heisel S."/>
            <person name="Houmiel K.L."/>
            <person name="Jhaveri J."/>
            <person name="Lu J."/>
            <person name="Miller N.M."/>
            <person name="Norton S."/>
            <person name="Chen Q."/>
            <person name="Phoolcharoen W."/>
            <person name="Ohlin V."/>
            <person name="Ondrusek D."/>
            <person name="Pride N."/>
            <person name="Stricklin S.L."/>
            <person name="Sun J."/>
            <person name="Wheeler C."/>
            <person name="Wilson L."/>
            <person name="Zhu H."/>
            <person name="Wood D.W."/>
        </authorList>
    </citation>
    <scope>NUCLEOTIDE SEQUENCE [LARGE SCALE GENOMIC DNA]</scope>
    <source>
        <strain evidence="3">S4 / ATCC BAA-846</strain>
        <plasmid evidence="2 3">pAtS4b</plasmid>
    </source>
</reference>
<sequence length="211" mass="22937">MIIDAALIQQCADPRLSVETVQTFVEEVGATDHLTVTVKSGDRTYAVPRPKTAEEAMALAREYIGQAVVRVGLTQYPAGLGAVDKSQLSMDLFEPCHNLRMGTALFAKIYRIVTKWYGNPRSEAFDDALWSYGTGVFEGERIFYAEDPGDVKLAEPKATESQETGVSSAEATSDEGPSEPPFKSEDPNKASMRIDLSGIKAHNSEPKSTGE</sequence>
<dbReference type="NCBIfam" id="NF010417">
    <property type="entry name" value="PRK13843.1"/>
    <property type="match status" value="1"/>
</dbReference>
<evidence type="ECO:0000256" key="1">
    <source>
        <dbReference type="SAM" id="MobiDB-lite"/>
    </source>
</evidence>
<dbReference type="KEGG" id="avi:Avi_9599"/>
<keyword evidence="3" id="KW-1185">Reference proteome</keyword>
<dbReference type="Proteomes" id="UP000001596">
    <property type="component" value="Plasmid pAtS4b"/>
</dbReference>
<dbReference type="InterPro" id="IPR010680">
    <property type="entry name" value="TraH_2"/>
</dbReference>
<dbReference type="HOGENOM" id="CLU_1363865_0_0_5"/>
<evidence type="ECO:0000313" key="2">
    <source>
        <dbReference type="EMBL" id="ACM39322.1"/>
    </source>
</evidence>
<dbReference type="CDD" id="cd16895">
    <property type="entry name" value="TraH-like"/>
    <property type="match status" value="1"/>
</dbReference>
<dbReference type="EMBL" id="CP000635">
    <property type="protein sequence ID" value="ACM39322.1"/>
    <property type="molecule type" value="Genomic_DNA"/>
</dbReference>
<dbReference type="Pfam" id="PF06871">
    <property type="entry name" value="TraH_2"/>
    <property type="match status" value="1"/>
</dbReference>
<name>B9K374_ALLAM</name>
<feature type="compositionally biased region" description="Basic and acidic residues" evidence="1">
    <location>
        <begin position="202"/>
        <end position="211"/>
    </location>
</feature>
<geneLocation type="plasmid" evidence="2 3">
    <name>pAtS4b</name>
</geneLocation>
<feature type="region of interest" description="Disordered" evidence="1">
    <location>
        <begin position="154"/>
        <end position="211"/>
    </location>
</feature>
<organism evidence="2 3">
    <name type="scientific">Allorhizobium ampelinum (strain ATCC BAA-846 / DSM 112012 / S4)</name>
    <name type="common">Agrobacterium vitis (strain S4)</name>
    <dbReference type="NCBI Taxonomy" id="311402"/>
    <lineage>
        <taxon>Bacteria</taxon>
        <taxon>Pseudomonadati</taxon>
        <taxon>Pseudomonadota</taxon>
        <taxon>Alphaproteobacteria</taxon>
        <taxon>Hyphomicrobiales</taxon>
        <taxon>Rhizobiaceae</taxon>
        <taxon>Rhizobium/Agrobacterium group</taxon>
        <taxon>Allorhizobium</taxon>
        <taxon>Allorhizobium ampelinum</taxon>
    </lineage>
</organism>
<gene>
    <name evidence="2" type="primary">traH</name>
    <name evidence="2" type="ordered locus">Avi_9599</name>
</gene>
<feature type="compositionally biased region" description="Polar residues" evidence="1">
    <location>
        <begin position="161"/>
        <end position="171"/>
    </location>
</feature>
<protein>
    <submittedName>
        <fullName evidence="2">Conjugal transfer protein Dtr system</fullName>
    </submittedName>
</protein>
<evidence type="ECO:0000313" key="3">
    <source>
        <dbReference type="Proteomes" id="UP000001596"/>
    </source>
</evidence>
<dbReference type="AlphaFoldDB" id="B9K374"/>
<accession>B9K374</accession>
<keyword evidence="2" id="KW-0614">Plasmid</keyword>
<proteinExistence type="predicted"/>